<keyword evidence="2" id="KW-1185">Reference proteome</keyword>
<proteinExistence type="predicted"/>
<dbReference type="Proteomes" id="UP000703674">
    <property type="component" value="Unassembled WGS sequence"/>
</dbReference>
<protein>
    <submittedName>
        <fullName evidence="1">Uncharacterized protein</fullName>
    </submittedName>
</protein>
<reference evidence="1 2" key="1">
    <citation type="submission" date="2020-03" db="EMBL/GenBank/DDBJ databases">
        <title>Salinimicrobium sp. nov, isolated from SCS.</title>
        <authorList>
            <person name="Cao W.R."/>
        </authorList>
    </citation>
    <scope>NUCLEOTIDE SEQUENCE [LARGE SCALE GENOMIC DNA]</scope>
    <source>
        <strain evidence="2">J15B91</strain>
    </source>
</reference>
<accession>A0ABX1D589</accession>
<sequence length="56" mass="6483">MAVKEVEPNRTKMVWGVKGVHKFPASVLMLFYGMDRALAKDFETGLYNLKTHLERK</sequence>
<dbReference type="EMBL" id="JAAVJR010000947">
    <property type="protein sequence ID" value="NJW55237.1"/>
    <property type="molecule type" value="Genomic_DNA"/>
</dbReference>
<evidence type="ECO:0000313" key="1">
    <source>
        <dbReference type="EMBL" id="NJW55237.1"/>
    </source>
</evidence>
<name>A0ABX1D589_9FLAO</name>
<gene>
    <name evidence="1" type="ORF">HC175_20185</name>
</gene>
<comment type="caution">
    <text evidence="1">The sequence shown here is derived from an EMBL/GenBank/DDBJ whole genome shotgun (WGS) entry which is preliminary data.</text>
</comment>
<organism evidence="1 2">
    <name type="scientific">Salinimicrobium oceani</name>
    <dbReference type="NCBI Taxonomy" id="2722702"/>
    <lineage>
        <taxon>Bacteria</taxon>
        <taxon>Pseudomonadati</taxon>
        <taxon>Bacteroidota</taxon>
        <taxon>Flavobacteriia</taxon>
        <taxon>Flavobacteriales</taxon>
        <taxon>Flavobacteriaceae</taxon>
        <taxon>Salinimicrobium</taxon>
    </lineage>
</organism>
<evidence type="ECO:0000313" key="2">
    <source>
        <dbReference type="Proteomes" id="UP000703674"/>
    </source>
</evidence>